<keyword evidence="12 16" id="KW-0833">Ubl conjugation pathway</keyword>
<name>A0A5C3NVD5_9APHY</name>
<dbReference type="SMART" id="SM00744">
    <property type="entry name" value="RINGv"/>
    <property type="match status" value="1"/>
</dbReference>
<dbReference type="SUPFAM" id="SSF48371">
    <property type="entry name" value="ARM repeat"/>
    <property type="match status" value="1"/>
</dbReference>
<dbReference type="GO" id="GO:1990112">
    <property type="term" value="C:RQC complex"/>
    <property type="evidence" value="ECO:0007669"/>
    <property type="project" value="UniProtKB-UniRule"/>
</dbReference>
<dbReference type="Pfam" id="PF22958">
    <property type="entry name" value="Ltn1_1st"/>
    <property type="match status" value="2"/>
</dbReference>
<dbReference type="GO" id="GO:0008270">
    <property type="term" value="F:zinc ion binding"/>
    <property type="evidence" value="ECO:0007669"/>
    <property type="project" value="UniProtKB-KW"/>
</dbReference>
<dbReference type="SUPFAM" id="SSF57850">
    <property type="entry name" value="RING/U-box"/>
    <property type="match status" value="1"/>
</dbReference>
<dbReference type="PANTHER" id="PTHR12389">
    <property type="entry name" value="ZINC FINGER PROTEIN 294"/>
    <property type="match status" value="1"/>
</dbReference>
<dbReference type="GO" id="GO:0072344">
    <property type="term" value="P:rescue of stalled ribosome"/>
    <property type="evidence" value="ECO:0007669"/>
    <property type="project" value="UniProtKB-UniRule"/>
</dbReference>
<evidence type="ECO:0000256" key="4">
    <source>
        <dbReference type="ARBA" id="ARBA00007997"/>
    </source>
</evidence>
<feature type="compositionally biased region" description="Basic residues" evidence="17">
    <location>
        <begin position="37"/>
        <end position="54"/>
    </location>
</feature>
<dbReference type="EC" id="2.3.2.27" evidence="5 16"/>
<dbReference type="EMBL" id="ML211626">
    <property type="protein sequence ID" value="TFK81284.1"/>
    <property type="molecule type" value="Genomic_DNA"/>
</dbReference>
<dbReference type="PANTHER" id="PTHR12389:SF0">
    <property type="entry name" value="E3 UBIQUITIN-PROTEIN LIGASE LISTERIN"/>
    <property type="match status" value="1"/>
</dbReference>
<keyword evidence="10" id="KW-0677">Repeat</keyword>
<dbReference type="InterPro" id="IPR039795">
    <property type="entry name" value="LTN1/Rkr1"/>
</dbReference>
<evidence type="ECO:0000256" key="8">
    <source>
        <dbReference type="ARBA" id="ARBA00022679"/>
    </source>
</evidence>
<dbReference type="Pfam" id="PF13639">
    <property type="entry name" value="zf-RING_2"/>
    <property type="match status" value="1"/>
</dbReference>
<dbReference type="GO" id="GO:0016567">
    <property type="term" value="P:protein ubiquitination"/>
    <property type="evidence" value="ECO:0007669"/>
    <property type="project" value="UniProtKB-UniPathway"/>
</dbReference>
<feature type="region of interest" description="Disordered" evidence="17">
    <location>
        <begin position="1"/>
        <end position="62"/>
    </location>
</feature>
<dbReference type="CDD" id="cd16491">
    <property type="entry name" value="RING-CH-C4HC3_LTN1"/>
    <property type="match status" value="1"/>
</dbReference>
<dbReference type="InterPro" id="IPR016024">
    <property type="entry name" value="ARM-type_fold"/>
</dbReference>
<evidence type="ECO:0000256" key="1">
    <source>
        <dbReference type="ARBA" id="ARBA00000900"/>
    </source>
</evidence>
<evidence type="ECO:0000256" key="17">
    <source>
        <dbReference type="SAM" id="MobiDB-lite"/>
    </source>
</evidence>
<evidence type="ECO:0000256" key="16">
    <source>
        <dbReference type="RuleBase" id="RU367090"/>
    </source>
</evidence>
<evidence type="ECO:0000256" key="9">
    <source>
        <dbReference type="ARBA" id="ARBA00022723"/>
    </source>
</evidence>
<dbReference type="GO" id="GO:0061630">
    <property type="term" value="F:ubiquitin protein ligase activity"/>
    <property type="evidence" value="ECO:0007669"/>
    <property type="project" value="UniProtKB-UniRule"/>
</dbReference>
<comment type="similarity">
    <text evidence="4 16">Belongs to the LTN1 family.</text>
</comment>
<evidence type="ECO:0000259" key="18">
    <source>
        <dbReference type="PROSITE" id="PS50089"/>
    </source>
</evidence>
<evidence type="ECO:0000256" key="10">
    <source>
        <dbReference type="ARBA" id="ARBA00022737"/>
    </source>
</evidence>
<dbReference type="SMART" id="SM01197">
    <property type="entry name" value="FANCL_C"/>
    <property type="match status" value="1"/>
</dbReference>
<dbReference type="Pfam" id="PF22999">
    <property type="entry name" value="LTN1_E3_ligase_6th"/>
    <property type="match status" value="1"/>
</dbReference>
<keyword evidence="13 16" id="KW-0862">Zinc</keyword>
<dbReference type="UniPathway" id="UPA00143"/>
<accession>A0A5C3NVD5</accession>
<dbReference type="Pfam" id="PF23009">
    <property type="entry name" value="UBC_like"/>
    <property type="match status" value="1"/>
</dbReference>
<dbReference type="Gene3D" id="3.30.40.10">
    <property type="entry name" value="Zinc/RING finger domain, C3HC4 (zinc finger)"/>
    <property type="match status" value="1"/>
</dbReference>
<feature type="region of interest" description="Disordered" evidence="17">
    <location>
        <begin position="314"/>
        <end position="334"/>
    </location>
</feature>
<dbReference type="FunFam" id="3.30.40.10:FF:000038">
    <property type="entry name" value="E3 ubiquitin-protein ligase listerin"/>
    <property type="match status" value="1"/>
</dbReference>
<dbReference type="InterPro" id="IPR001841">
    <property type="entry name" value="Znf_RING"/>
</dbReference>
<comment type="subunit">
    <text evidence="16">Component of the ribosome quality control complex (RQC).</text>
</comment>
<comment type="subcellular location">
    <subcellularLocation>
        <location evidence="2">Cytoplasm</location>
        <location evidence="2">Cytosol</location>
    </subcellularLocation>
</comment>
<proteinExistence type="inferred from homology"/>
<evidence type="ECO:0000256" key="2">
    <source>
        <dbReference type="ARBA" id="ARBA00004514"/>
    </source>
</evidence>
<feature type="region of interest" description="Disordered" evidence="17">
    <location>
        <begin position="256"/>
        <end position="297"/>
    </location>
</feature>
<dbReference type="InterPro" id="IPR011016">
    <property type="entry name" value="Znf_RING-CH"/>
</dbReference>
<dbReference type="Proteomes" id="UP000308197">
    <property type="component" value="Unassembled WGS sequence"/>
</dbReference>
<feature type="compositionally biased region" description="Polar residues" evidence="17">
    <location>
        <begin position="322"/>
        <end position="334"/>
    </location>
</feature>
<evidence type="ECO:0000256" key="15">
    <source>
        <dbReference type="PROSITE-ProRule" id="PRU00175"/>
    </source>
</evidence>
<dbReference type="GO" id="GO:1990116">
    <property type="term" value="P:ribosome-associated ubiquitin-dependent protein catabolic process"/>
    <property type="evidence" value="ECO:0007669"/>
    <property type="project" value="UniProtKB-UniRule"/>
</dbReference>
<keyword evidence="11 15" id="KW-0863">Zinc-finger</keyword>
<gene>
    <name evidence="19" type="ORF">K466DRAFT_656232</name>
</gene>
<evidence type="ECO:0000313" key="19">
    <source>
        <dbReference type="EMBL" id="TFK81284.1"/>
    </source>
</evidence>
<evidence type="ECO:0000313" key="20">
    <source>
        <dbReference type="Proteomes" id="UP000308197"/>
    </source>
</evidence>
<protein>
    <recommendedName>
        <fullName evidence="6 16">E3 ubiquitin-protein ligase listerin</fullName>
        <ecNumber evidence="5 16">2.3.2.27</ecNumber>
    </recommendedName>
    <alternativeName>
        <fullName evidence="16">RING-type E3 ubiquitin transferase listerin</fullName>
    </alternativeName>
</protein>
<feature type="compositionally biased region" description="Low complexity" evidence="17">
    <location>
        <begin position="21"/>
        <end position="33"/>
    </location>
</feature>
<dbReference type="GO" id="GO:0043023">
    <property type="term" value="F:ribosomal large subunit binding"/>
    <property type="evidence" value="ECO:0007669"/>
    <property type="project" value="TreeGrafter"/>
</dbReference>
<dbReference type="PROSITE" id="PS50089">
    <property type="entry name" value="ZF_RING_2"/>
    <property type="match status" value="1"/>
</dbReference>
<sequence length="1782" mass="197125">MPPKGKSSASSATRKKHARKAAAGQGVAEVPQVPKEKKPKGKDKKSKKEPRKKVYIPPVKPARVQPDPLDTLGLAQRLPPELLVVLRLLSKKDATTKRRALEDLQTAWVGRAKRGDEGEYLIHTLQETIPVWLHHLPSLFVHPSRRIRLLAVGLHASILQIPALRTQLFFQLREVVSSDQAEPILGSWCLAVHDVDRQVSSYARESWTRYVSTTDASDGKLPLDSTLLSSIWEFVQRTLLDPMGVYLYINPPQPAISTPAQSRKGSGRGTPVRKDDDASPRPKADEDEEKEQDRKARLRVGAFGATEWVLNAKFSEPEKPQVQASEGEQDGETQASAHNFLAPLANPALWSSLYHGKSPPFVDTQSFGYEQPPVRRAAWSLLQTLIQKCKGHMHALLPVLSTAVLRSAWIEPDPLVRAAMWQPLLMFLKEYPNSWTLDADSEKEDGDEEEDSENDDNDAPKAPPSKPSATALATPSQAYTDFLQFLATGCSGSPVQGYPAVLIILSTIPTSIISASSSQPLEDIFTSFWAAVDARVLNSLDRVAASTAFLSSLLECLVLLVRRVLAVPEAEGVSLLYGSSQDHPLVDSAVKAILREQTKRAWEELSSGRLKVEGKDAGSELAKTLANLHKLHPDLFDTAWSVIAEQIQNSTKDVIPALVPDLLKQFTTTLDQGSAPGNAATDLVKMVVQTALDQCATLLDADEPQHDRVESLVGTLDTFGDVVFSDAEVAKGVDDLVQNQTYKLLTTMPSLLLLYLKYRQDEAACLAVWHKVLEIVARHTDEIQSILPVLLDAAENQSLPDYLRPQGEELHEIAGTLLTEAVSAPPNTPQVAIIRRLLTSYQPFISSSCRRNLLRGLVDAFVLHFDSVLHDEKASTNAFATPLNLLHGLVDQGTSDALQSFAASLFPYIFLFASVLPRVLPVDATQESIAKDLWGQWEANGSLDAKRSTLGVIKHILRELLIDPLARPTPEQILHSLSASSFSAEVNVLSEIFPSRADLDGMLEALPSAPLHASLAVIDPLVPPPSQYRTSKTVPLEHDVQGFSKYARIVHGLLLHLADDRQAARENIWALHHFLSLSIYAEDLKHLPSAESPVFSRTISRLTLQSLIDKVQQLSTYLLSPTAEEQWHSSVTNALVSQGSASGLDGVGQLVVDLIARAKRHDTVRESRVLHMILRHALSTASKDDAEQWMLVARKIEKQAPHTSLVIIFSVTHYAPEPTRLDRFRNELAAGTLGLPASKANTEGLWLLRNLAASAPDPESDIVFLPQLRAVNLIKACQQWITSDEDLEDDVQSEMTLVFASLVPILSNVPGAHWDLVFDVMENNLENASLDDSSTYVVLARTLQLFLVIEEYAATNKTLKAVWEERKSANLTLIRDLVSRRLDNQKPSTPLSVCRELALQIVQDLPSSLLTKDTLSKMCHLVMDGSVNVQRMAYQLLQEAAKKYTEELVIEAAVDTEATMKSELPTELLDILQRSPNHEEAEEYGQGWFGYLLAWMVTFDLFTDASLKVKSGYIDQLRDLDLVGSQLLPTVFGILDLYGGMAKVFKLDIWDVDEFYLEFYAADTPLSLRLLTAHLYYRALLLVPSLIRNWLVDCRDRQLSTTVASYTSKHFSPAIIRTELGRVKDPAVAAELSGENITVKVASAVNEVTASYAIDEQSLDLTVKLPADWPLHTIEIRDSKYVGVTEDRWRAWVLGVQQILTFRSGSIVDGLSFFLKNVTSHFEGLAECAICYSVVNATDGSLPRKPCRTCKNRFHAACLFKWFASSHSSSCPLCRSEIMTGR</sequence>
<evidence type="ECO:0000256" key="7">
    <source>
        <dbReference type="ARBA" id="ARBA00022490"/>
    </source>
</evidence>
<keyword evidence="20" id="KW-1185">Reference proteome</keyword>
<organism evidence="19 20">
    <name type="scientific">Polyporus arcularius HHB13444</name>
    <dbReference type="NCBI Taxonomy" id="1314778"/>
    <lineage>
        <taxon>Eukaryota</taxon>
        <taxon>Fungi</taxon>
        <taxon>Dikarya</taxon>
        <taxon>Basidiomycota</taxon>
        <taxon>Agaricomycotina</taxon>
        <taxon>Agaricomycetes</taxon>
        <taxon>Polyporales</taxon>
        <taxon>Polyporaceae</taxon>
        <taxon>Polyporus</taxon>
    </lineage>
</organism>
<feature type="domain" description="RING-type" evidence="18">
    <location>
        <begin position="1728"/>
        <end position="1775"/>
    </location>
</feature>
<evidence type="ECO:0000256" key="12">
    <source>
        <dbReference type="ARBA" id="ARBA00022786"/>
    </source>
</evidence>
<feature type="compositionally biased region" description="Low complexity" evidence="17">
    <location>
        <begin position="1"/>
        <end position="12"/>
    </location>
</feature>
<evidence type="ECO:0000256" key="13">
    <source>
        <dbReference type="ARBA" id="ARBA00022833"/>
    </source>
</evidence>
<feature type="region of interest" description="Disordered" evidence="17">
    <location>
        <begin position="438"/>
        <end position="471"/>
    </location>
</feature>
<evidence type="ECO:0000256" key="14">
    <source>
        <dbReference type="ARBA" id="ARBA00055150"/>
    </source>
</evidence>
<reference evidence="19 20" key="1">
    <citation type="journal article" date="2019" name="Nat. Ecol. Evol.">
        <title>Megaphylogeny resolves global patterns of mushroom evolution.</title>
        <authorList>
            <person name="Varga T."/>
            <person name="Krizsan K."/>
            <person name="Foldi C."/>
            <person name="Dima B."/>
            <person name="Sanchez-Garcia M."/>
            <person name="Sanchez-Ramirez S."/>
            <person name="Szollosi G.J."/>
            <person name="Szarkandi J.G."/>
            <person name="Papp V."/>
            <person name="Albert L."/>
            <person name="Andreopoulos W."/>
            <person name="Angelini C."/>
            <person name="Antonin V."/>
            <person name="Barry K.W."/>
            <person name="Bougher N.L."/>
            <person name="Buchanan P."/>
            <person name="Buyck B."/>
            <person name="Bense V."/>
            <person name="Catcheside P."/>
            <person name="Chovatia M."/>
            <person name="Cooper J."/>
            <person name="Damon W."/>
            <person name="Desjardin D."/>
            <person name="Finy P."/>
            <person name="Geml J."/>
            <person name="Haridas S."/>
            <person name="Hughes K."/>
            <person name="Justo A."/>
            <person name="Karasinski D."/>
            <person name="Kautmanova I."/>
            <person name="Kiss B."/>
            <person name="Kocsube S."/>
            <person name="Kotiranta H."/>
            <person name="LaButti K.M."/>
            <person name="Lechner B.E."/>
            <person name="Liimatainen K."/>
            <person name="Lipzen A."/>
            <person name="Lukacs Z."/>
            <person name="Mihaltcheva S."/>
            <person name="Morgado L.N."/>
            <person name="Niskanen T."/>
            <person name="Noordeloos M.E."/>
            <person name="Ohm R.A."/>
            <person name="Ortiz-Santana B."/>
            <person name="Ovrebo C."/>
            <person name="Racz N."/>
            <person name="Riley R."/>
            <person name="Savchenko A."/>
            <person name="Shiryaev A."/>
            <person name="Soop K."/>
            <person name="Spirin V."/>
            <person name="Szebenyi C."/>
            <person name="Tomsovsky M."/>
            <person name="Tulloss R.E."/>
            <person name="Uehling J."/>
            <person name="Grigoriev I.V."/>
            <person name="Vagvolgyi C."/>
            <person name="Papp T."/>
            <person name="Martin F.M."/>
            <person name="Miettinen O."/>
            <person name="Hibbett D.S."/>
            <person name="Nagy L.G."/>
        </authorList>
    </citation>
    <scope>NUCLEOTIDE SEQUENCE [LARGE SCALE GENOMIC DNA]</scope>
    <source>
        <strain evidence="19 20">HHB13444</strain>
    </source>
</reference>
<comment type="function">
    <text evidence="16">E3 ubiquitin-protein ligase. Component of the ribosome quality control complex (RQC), a ribosome-associated complex that mediates ubiquitination and extraction of incompletely synthesized nascent chains for proteasomal degradation.</text>
</comment>
<keyword evidence="9 16" id="KW-0479">Metal-binding</keyword>
<dbReference type="GO" id="GO:0005829">
    <property type="term" value="C:cytosol"/>
    <property type="evidence" value="ECO:0007669"/>
    <property type="project" value="UniProtKB-SubCell"/>
</dbReference>
<evidence type="ECO:0000256" key="5">
    <source>
        <dbReference type="ARBA" id="ARBA00012483"/>
    </source>
</evidence>
<comment type="function">
    <text evidence="14">E3 ubiquitin-protein ligase component of the ribosome quality control complex (RQC), a ribosome-associated complex that mediates ubiquitination and extraction of incompletely synthesized nascent chains for proteasomal degradation. Mediates ubiquitination of proteins derived from mRNAs lacking stop codons (non-stop proteins) and other translation arrest products induced by poly-lysine sequences and tandem rare codons. Ubiquitination leads to CDC48 recruitment for extraction and degradation of the incomplete translation product. May indirectly play a role in chromatin function and transcription.</text>
</comment>
<feature type="compositionally biased region" description="Acidic residues" evidence="17">
    <location>
        <begin position="439"/>
        <end position="457"/>
    </location>
</feature>
<feature type="compositionally biased region" description="Basic and acidic residues" evidence="17">
    <location>
        <begin position="272"/>
        <end position="284"/>
    </location>
</feature>
<dbReference type="InterPro" id="IPR054478">
    <property type="entry name" value="LTN1_UBC"/>
</dbReference>
<dbReference type="InParanoid" id="A0A5C3NVD5"/>
<comment type="catalytic activity">
    <reaction evidence="1 16">
        <text>S-ubiquitinyl-[E2 ubiquitin-conjugating enzyme]-L-cysteine + [acceptor protein]-L-lysine = [E2 ubiquitin-conjugating enzyme]-L-cysteine + N(6)-ubiquitinyl-[acceptor protein]-L-lysine.</text>
        <dbReference type="EC" id="2.3.2.27"/>
    </reaction>
</comment>
<dbReference type="InterPro" id="IPR054476">
    <property type="entry name" value="Ltn1_N"/>
</dbReference>
<evidence type="ECO:0000256" key="6">
    <source>
        <dbReference type="ARBA" id="ARBA00017157"/>
    </source>
</evidence>
<comment type="pathway">
    <text evidence="3 16">Protein modification; protein ubiquitination.</text>
</comment>
<dbReference type="InterPro" id="IPR013083">
    <property type="entry name" value="Znf_RING/FYVE/PHD"/>
</dbReference>
<keyword evidence="7" id="KW-0963">Cytoplasm</keyword>
<evidence type="ECO:0000256" key="3">
    <source>
        <dbReference type="ARBA" id="ARBA00004906"/>
    </source>
</evidence>
<dbReference type="InterPro" id="IPR039804">
    <property type="entry name" value="RING-CH-C4HC3_LTN1"/>
</dbReference>
<keyword evidence="8 16" id="KW-0808">Transferase</keyword>
<dbReference type="InterPro" id="IPR054477">
    <property type="entry name" value="LTN1_E3_ligase_6th"/>
</dbReference>
<evidence type="ECO:0000256" key="11">
    <source>
        <dbReference type="ARBA" id="ARBA00022771"/>
    </source>
</evidence>
<dbReference type="STRING" id="1314778.A0A5C3NVD5"/>